<reference evidence="3" key="1">
    <citation type="submission" date="2022-11" db="EMBL/GenBank/DDBJ databases">
        <title>Minimal conservation of predation-associated metabolite biosynthetic gene clusters underscores biosynthetic potential of Myxococcota including descriptions for ten novel species: Archangium lansinium sp. nov., Myxococcus landrumus sp. nov., Nannocystis bai.</title>
        <authorList>
            <person name="Ahearne A."/>
            <person name="Stevens C."/>
            <person name="Dowd S."/>
        </authorList>
    </citation>
    <scope>NUCLEOTIDE SEQUENCE</scope>
    <source>
        <strain evidence="3">Fl3</strain>
    </source>
</reference>
<keyword evidence="2" id="KW-0812">Transmembrane</keyword>
<dbReference type="RefSeq" id="WP_269041392.1">
    <property type="nucleotide sequence ID" value="NZ_CP114040.1"/>
</dbReference>
<sequence>MQPVHSSVASPAHAASVVADEAVVAVELAAVVASVVGSCVVVVVVSALVLADDVVASEVAPVSTPLVVAPLVVASVPDTGASVDDVDSAPQASAAAKTRKDSGDRAGAGMVMSATMVRSNDIHFQ</sequence>
<gene>
    <name evidence="3" type="ORF">O0S08_23115</name>
</gene>
<feature type="transmembrane region" description="Helical" evidence="2">
    <location>
        <begin position="28"/>
        <end position="51"/>
    </location>
</feature>
<protein>
    <submittedName>
        <fullName evidence="3">Uncharacterized protein</fullName>
    </submittedName>
</protein>
<keyword evidence="2" id="KW-1133">Transmembrane helix</keyword>
<name>A0ABY7HI77_9BACT</name>
<keyword evidence="2" id="KW-0472">Membrane</keyword>
<dbReference type="Proteomes" id="UP001164459">
    <property type="component" value="Chromosome"/>
</dbReference>
<evidence type="ECO:0000313" key="3">
    <source>
        <dbReference type="EMBL" id="WAS99030.1"/>
    </source>
</evidence>
<keyword evidence="4" id="KW-1185">Reference proteome</keyword>
<organism evidence="3 4">
    <name type="scientific">Nannocystis punicea</name>
    <dbReference type="NCBI Taxonomy" id="2995304"/>
    <lineage>
        <taxon>Bacteria</taxon>
        <taxon>Pseudomonadati</taxon>
        <taxon>Myxococcota</taxon>
        <taxon>Polyangia</taxon>
        <taxon>Nannocystales</taxon>
        <taxon>Nannocystaceae</taxon>
        <taxon>Nannocystis</taxon>
    </lineage>
</organism>
<feature type="region of interest" description="Disordered" evidence="1">
    <location>
        <begin position="80"/>
        <end position="106"/>
    </location>
</feature>
<proteinExistence type="predicted"/>
<dbReference type="EMBL" id="CP114040">
    <property type="protein sequence ID" value="WAS99030.1"/>
    <property type="molecule type" value="Genomic_DNA"/>
</dbReference>
<evidence type="ECO:0000313" key="4">
    <source>
        <dbReference type="Proteomes" id="UP001164459"/>
    </source>
</evidence>
<evidence type="ECO:0000256" key="1">
    <source>
        <dbReference type="SAM" id="MobiDB-lite"/>
    </source>
</evidence>
<accession>A0ABY7HI77</accession>
<evidence type="ECO:0000256" key="2">
    <source>
        <dbReference type="SAM" id="Phobius"/>
    </source>
</evidence>